<evidence type="ECO:0000259" key="13">
    <source>
        <dbReference type="Pfam" id="PF00593"/>
    </source>
</evidence>
<dbReference type="InterPro" id="IPR000531">
    <property type="entry name" value="Beta-barrel_TonB"/>
</dbReference>
<feature type="domain" description="TonB-dependent receptor-like beta-barrel" evidence="13">
    <location>
        <begin position="217"/>
        <end position="599"/>
    </location>
</feature>
<proteinExistence type="inferred from homology"/>
<protein>
    <recommendedName>
        <fullName evidence="11">Vitamin B12 transporter BtuB</fullName>
    </recommendedName>
    <alternativeName>
        <fullName evidence="11">Cobalamin receptor</fullName>
    </alternativeName>
    <alternativeName>
        <fullName evidence="11">Outer membrane cobalamin translocator</fullName>
    </alternativeName>
</protein>
<gene>
    <name evidence="11" type="primary">btuB</name>
    <name evidence="15" type="ORF">C9I94_22660</name>
</gene>
<dbReference type="Gene3D" id="2.40.170.20">
    <property type="entry name" value="TonB-dependent receptor, beta-barrel domain"/>
    <property type="match status" value="1"/>
</dbReference>
<feature type="short sequence motif" description="TonB box" evidence="11">
    <location>
        <begin position="28"/>
        <end position="35"/>
    </location>
</feature>
<keyword evidence="4 11" id="KW-0812">Transmembrane</keyword>
<keyword evidence="7 11" id="KW-0798">TonB box</keyword>
<dbReference type="EMBL" id="PYLZ01000017">
    <property type="protein sequence ID" value="PSW20454.1"/>
    <property type="molecule type" value="Genomic_DNA"/>
</dbReference>
<dbReference type="OrthoDB" id="9764669at2"/>
<feature type="short sequence motif" description="TonB C-terminal box" evidence="11">
    <location>
        <begin position="608"/>
        <end position="625"/>
    </location>
</feature>
<comment type="subcellular location">
    <subcellularLocation>
        <location evidence="1 11 12">Cell outer membrane</location>
        <topology evidence="1 11 12">Multi-pass membrane protein</topology>
    </subcellularLocation>
</comment>
<feature type="domain" description="TonB-dependent receptor plug" evidence="14">
    <location>
        <begin position="42"/>
        <end position="147"/>
    </location>
</feature>
<dbReference type="InterPro" id="IPR012910">
    <property type="entry name" value="Plug_dom"/>
</dbReference>
<dbReference type="Pfam" id="PF07715">
    <property type="entry name" value="Plug"/>
    <property type="match status" value="1"/>
</dbReference>
<keyword evidence="10 11" id="KW-0998">Cell outer membrane</keyword>
<dbReference type="GO" id="GO:0009279">
    <property type="term" value="C:cell outer membrane"/>
    <property type="evidence" value="ECO:0007669"/>
    <property type="project" value="UniProtKB-SubCell"/>
</dbReference>
<dbReference type="Gene3D" id="2.170.130.10">
    <property type="entry name" value="TonB-dependent receptor, plug domain"/>
    <property type="match status" value="1"/>
</dbReference>
<dbReference type="GO" id="GO:0046930">
    <property type="term" value="C:pore complex"/>
    <property type="evidence" value="ECO:0007669"/>
    <property type="project" value="UniProtKB-KW"/>
</dbReference>
<evidence type="ECO:0000259" key="14">
    <source>
        <dbReference type="Pfam" id="PF07715"/>
    </source>
</evidence>
<evidence type="ECO:0000256" key="5">
    <source>
        <dbReference type="ARBA" id="ARBA00022729"/>
    </source>
</evidence>
<evidence type="ECO:0000256" key="4">
    <source>
        <dbReference type="ARBA" id="ARBA00022692"/>
    </source>
</evidence>
<evidence type="ECO:0000313" key="15">
    <source>
        <dbReference type="EMBL" id="PSW20454.1"/>
    </source>
</evidence>
<feature type="signal peptide" evidence="11">
    <location>
        <begin position="1"/>
        <end position="21"/>
    </location>
</feature>
<dbReference type="Pfam" id="PF00593">
    <property type="entry name" value="TonB_dep_Rec_b-barrel"/>
    <property type="match status" value="1"/>
</dbReference>
<dbReference type="HAMAP" id="MF_01531">
    <property type="entry name" value="BtuB"/>
    <property type="match status" value="1"/>
</dbReference>
<keyword evidence="15" id="KW-0675">Receptor</keyword>
<evidence type="ECO:0000256" key="11">
    <source>
        <dbReference type="HAMAP-Rule" id="MF_01531"/>
    </source>
</evidence>
<evidence type="ECO:0000256" key="1">
    <source>
        <dbReference type="ARBA" id="ARBA00004571"/>
    </source>
</evidence>
<dbReference type="InterPro" id="IPR010101">
    <property type="entry name" value="B12_transptr_BtuB"/>
</dbReference>
<dbReference type="GO" id="GO:0006811">
    <property type="term" value="P:monoatomic ion transport"/>
    <property type="evidence" value="ECO:0007669"/>
    <property type="project" value="UniProtKB-KW"/>
</dbReference>
<dbReference type="GO" id="GO:0015288">
    <property type="term" value="F:porin activity"/>
    <property type="evidence" value="ECO:0007669"/>
    <property type="project" value="UniProtKB-KW"/>
</dbReference>
<feature type="chain" id="PRO_5016187429" description="Vitamin B12 transporter BtuB" evidence="11">
    <location>
        <begin position="22"/>
        <end position="625"/>
    </location>
</feature>
<keyword evidence="8 11" id="KW-0626">Porin</keyword>
<keyword evidence="6 11" id="KW-0406">Ion transport</keyword>
<dbReference type="PROSITE" id="PS52016">
    <property type="entry name" value="TONB_DEPENDENT_REC_3"/>
    <property type="match status" value="1"/>
</dbReference>
<dbReference type="RefSeq" id="WP_048900047.1">
    <property type="nucleotide sequence ID" value="NZ_AP024852.1"/>
</dbReference>
<dbReference type="PANTHER" id="PTHR30069">
    <property type="entry name" value="TONB-DEPENDENT OUTER MEMBRANE RECEPTOR"/>
    <property type="match status" value="1"/>
</dbReference>
<dbReference type="InterPro" id="IPR037066">
    <property type="entry name" value="Plug_dom_sf"/>
</dbReference>
<evidence type="ECO:0000256" key="2">
    <source>
        <dbReference type="ARBA" id="ARBA00022448"/>
    </source>
</evidence>
<evidence type="ECO:0000256" key="6">
    <source>
        <dbReference type="ARBA" id="ARBA00023065"/>
    </source>
</evidence>
<dbReference type="SUPFAM" id="SSF56935">
    <property type="entry name" value="Porins"/>
    <property type="match status" value="1"/>
</dbReference>
<evidence type="ECO:0000313" key="16">
    <source>
        <dbReference type="Proteomes" id="UP000240481"/>
    </source>
</evidence>
<comment type="caution">
    <text evidence="15">The sequence shown here is derived from an EMBL/GenBank/DDBJ whole genome shotgun (WGS) entry which is preliminary data.</text>
</comment>
<evidence type="ECO:0000256" key="10">
    <source>
        <dbReference type="ARBA" id="ARBA00023237"/>
    </source>
</evidence>
<evidence type="ECO:0000256" key="9">
    <source>
        <dbReference type="ARBA" id="ARBA00023136"/>
    </source>
</evidence>
<keyword evidence="9 11" id="KW-0472">Membrane</keyword>
<name>A0A0J8XVQ4_9GAMM</name>
<dbReference type="InterPro" id="IPR039426">
    <property type="entry name" value="TonB-dep_rcpt-like"/>
</dbReference>
<comment type="function">
    <text evidence="11">Involved in the active translocation of vitamin B12 (cyanocobalamin) across the outer membrane to the periplasmic space. It derives its energy for transport by interacting with the trans-periplasmic membrane protein TonB.</text>
</comment>
<evidence type="ECO:0000256" key="8">
    <source>
        <dbReference type="ARBA" id="ARBA00023114"/>
    </source>
</evidence>
<organism evidence="15 16">
    <name type="scientific">Photobacterium swingsii</name>
    <dbReference type="NCBI Taxonomy" id="680026"/>
    <lineage>
        <taxon>Bacteria</taxon>
        <taxon>Pseudomonadati</taxon>
        <taxon>Pseudomonadota</taxon>
        <taxon>Gammaproteobacteria</taxon>
        <taxon>Vibrionales</taxon>
        <taxon>Vibrionaceae</taxon>
        <taxon>Photobacterium</taxon>
    </lineage>
</organism>
<evidence type="ECO:0000256" key="12">
    <source>
        <dbReference type="PROSITE-ProRule" id="PRU01360"/>
    </source>
</evidence>
<accession>A0A0J8XVQ4</accession>
<comment type="similarity">
    <text evidence="11">Belongs to the TonB-dependent receptor family. BtuB (TC 1.B.14.3.1) subfamily.</text>
</comment>
<dbReference type="STRING" id="680026.AB733_18130"/>
<keyword evidence="16" id="KW-1185">Reference proteome</keyword>
<dbReference type="InterPro" id="IPR036942">
    <property type="entry name" value="Beta-barrel_TonB_sf"/>
</dbReference>
<sequence length="625" mass="68657" precursor="true">MKKTLLAVALAPLFIQSQAFATETSTDDVMVVTANRFEQPLSTVIASTDVVTKAQIESRQLKTLTDVLKWLPGVQVTNNGGLGQSSSVSIRGSSSKHVVVLYNGVRLGSATTGSANFSAIPLVGVEKVELVRGPRAAVYGADAIGGVINIVTTSHIEGDQGVISAGIGSDEYLQGQASVASQLGENSWLKVGVNSESAEGFDVSGEGFNPDQPDDDGFRRQDLSLELGSQFTPTLRGRVLGFYHTSLNEYEYYISNGQKSPDEQESKLFNVSGQLEYSRDKLGSALTISKNQDSSDNKGGEFPGSKIVTDRYVINWLNSYQLTESVLIQGGIDYQNDSVADSNLWNSSKGKFESYDGTSRYNRAAFLSSFVNLGDAQFEASVRYDDNEAFGSYTTWQLGAGYGVTDNIRVIASAGTGFQAPTFNDLYWPGYGNKELKPEESFNYEAGVEAYYSFADFRVVGYSNKIDNLITYQGKDKELESSSADIKGIEISANFDTGPFSHMVSLDLLDHDNKVNVAGFGKPTDIQSKKLARKANEVAKWLVSYTYDEWQADLSYMYQGKRYDDSKNTIELEPYSLVDVSASYAINTRWVVRGKVANLLDKEYQTANTYNTQRRAFYLTTTYQF</sequence>
<keyword evidence="2 11" id="KW-0813">Transport</keyword>
<dbReference type="CDD" id="cd01347">
    <property type="entry name" value="ligand_gated_channel"/>
    <property type="match status" value="1"/>
</dbReference>
<reference evidence="15 16" key="1">
    <citation type="submission" date="2018-01" db="EMBL/GenBank/DDBJ databases">
        <title>Whole genome sequencing of Histamine producing bacteria.</title>
        <authorList>
            <person name="Butler K."/>
        </authorList>
    </citation>
    <scope>NUCLEOTIDE SEQUENCE [LARGE SCALE GENOMIC DNA]</scope>
    <source>
        <strain evidence="15 16">DSM 24669</strain>
    </source>
</reference>
<evidence type="ECO:0000256" key="3">
    <source>
        <dbReference type="ARBA" id="ARBA00022452"/>
    </source>
</evidence>
<dbReference type="Proteomes" id="UP000240481">
    <property type="component" value="Unassembled WGS sequence"/>
</dbReference>
<keyword evidence="5 11" id="KW-0732">Signal</keyword>
<dbReference type="AlphaFoldDB" id="A0A0J8XVQ4"/>
<keyword evidence="3 11" id="KW-1134">Transmembrane beta strand</keyword>
<evidence type="ECO:0000256" key="7">
    <source>
        <dbReference type="ARBA" id="ARBA00023077"/>
    </source>
</evidence>
<dbReference type="GO" id="GO:0015420">
    <property type="term" value="F:ABC-type vitamin B12 transporter activity"/>
    <property type="evidence" value="ECO:0007669"/>
    <property type="project" value="InterPro"/>
</dbReference>
<dbReference type="PANTHER" id="PTHR30069:SF53">
    <property type="entry name" value="COLICIN I RECEPTOR-RELATED"/>
    <property type="match status" value="1"/>
</dbReference>